<reference evidence="2 3" key="1">
    <citation type="journal article" date="2015" name="Nature">
        <title>rRNA introns, odd ribosomes, and small enigmatic genomes across a large radiation of phyla.</title>
        <authorList>
            <person name="Brown C.T."/>
            <person name="Hug L.A."/>
            <person name="Thomas B.C."/>
            <person name="Sharon I."/>
            <person name="Castelle C.J."/>
            <person name="Singh A."/>
            <person name="Wilkins M.J."/>
            <person name="Williams K.H."/>
            <person name="Banfield J.F."/>
        </authorList>
    </citation>
    <scope>NUCLEOTIDE SEQUENCE [LARGE SCALE GENOMIC DNA]</scope>
</reference>
<dbReference type="CDD" id="cd10911">
    <property type="entry name" value="PIN_LabA"/>
    <property type="match status" value="1"/>
</dbReference>
<evidence type="ECO:0000313" key="2">
    <source>
        <dbReference type="EMBL" id="KKU20689.1"/>
    </source>
</evidence>
<name>A0A0G1NJE5_9BACT</name>
<evidence type="ECO:0000313" key="3">
    <source>
        <dbReference type="Proteomes" id="UP000034569"/>
    </source>
</evidence>
<dbReference type="Proteomes" id="UP000034569">
    <property type="component" value="Unassembled WGS sequence"/>
</dbReference>
<feature type="domain" description="NYN" evidence="1">
    <location>
        <begin position="10"/>
        <end position="157"/>
    </location>
</feature>
<dbReference type="Gene3D" id="3.40.50.1010">
    <property type="entry name" value="5'-nuclease"/>
    <property type="match status" value="1"/>
</dbReference>
<dbReference type="PANTHER" id="PTHR35458:SF8">
    <property type="entry name" value="SLR0650 PROTEIN"/>
    <property type="match status" value="1"/>
</dbReference>
<evidence type="ECO:0000259" key="1">
    <source>
        <dbReference type="Pfam" id="PF01936"/>
    </source>
</evidence>
<dbReference type="GO" id="GO:0004540">
    <property type="term" value="F:RNA nuclease activity"/>
    <property type="evidence" value="ECO:0007669"/>
    <property type="project" value="InterPro"/>
</dbReference>
<dbReference type="Pfam" id="PF01936">
    <property type="entry name" value="NYN"/>
    <property type="match status" value="1"/>
</dbReference>
<gene>
    <name evidence="2" type="ORF">UX33_C0041G0007</name>
</gene>
<protein>
    <recommendedName>
        <fullName evidence="1">NYN domain-containing protein</fullName>
    </recommendedName>
</protein>
<dbReference type="InterPro" id="IPR047140">
    <property type="entry name" value="LabA"/>
</dbReference>
<dbReference type="InterPro" id="IPR021139">
    <property type="entry name" value="NYN"/>
</dbReference>
<sequence>MTVIKHREQRIGIFIDVQNLYHSAKNLFNARVNFKEILKTAVASRKLIRAVAYVIKTESGEEQPFFEALIRLGIETKIKELQIFIGGLKKADWDVGLAIDAVRLAPSLDVIVLMSGDGDFVPLVEYLRNQGKQVEVIAFGKTASSRLKEASDDFLDLSEDQQKFLIRPKIR</sequence>
<organism evidence="2 3">
    <name type="scientific">Candidatus Azambacteria bacterium GW2011_GWC1_46_13</name>
    <dbReference type="NCBI Taxonomy" id="1618619"/>
    <lineage>
        <taxon>Bacteria</taxon>
        <taxon>Candidatus Azamiibacteriota</taxon>
    </lineage>
</organism>
<accession>A0A0G1NJE5</accession>
<dbReference type="EMBL" id="LCLU01000041">
    <property type="protein sequence ID" value="KKU20689.1"/>
    <property type="molecule type" value="Genomic_DNA"/>
</dbReference>
<comment type="caution">
    <text evidence="2">The sequence shown here is derived from an EMBL/GenBank/DDBJ whole genome shotgun (WGS) entry which is preliminary data.</text>
</comment>
<dbReference type="AlphaFoldDB" id="A0A0G1NJE5"/>
<dbReference type="PANTHER" id="PTHR35458">
    <property type="entry name" value="SLR0755 PROTEIN"/>
    <property type="match status" value="1"/>
</dbReference>
<proteinExistence type="predicted"/>